<accession>A0AAU6W3U7</accession>
<dbReference type="EMBL" id="PP179332">
    <property type="protein sequence ID" value="XAI71161.1"/>
    <property type="molecule type" value="Genomic_DNA"/>
</dbReference>
<evidence type="ECO:0000313" key="1">
    <source>
        <dbReference type="EMBL" id="XAI71161.1"/>
    </source>
</evidence>
<name>A0AAU6W3U7_9VIRU</name>
<organism evidence="1">
    <name type="scientific">Pseudomonas phage Cygsa01</name>
    <dbReference type="NCBI Taxonomy" id="3138529"/>
    <lineage>
        <taxon>Viruses</taxon>
    </lineage>
</organism>
<gene>
    <name evidence="1" type="ORF">Cygsa01_00115</name>
</gene>
<protein>
    <submittedName>
        <fullName evidence="1">Uncharacterized protein</fullName>
    </submittedName>
</protein>
<proteinExistence type="predicted"/>
<sequence>MTTHAQIADALAACDWSGVSVGNKAIILNAIDALKPPVTPPCSCPPLMVGAGPCAVHTHPRDPQVDDPDLTELEAFIRDAKEQGHDCEQRLDGTFANIYLNGAWCGWQQRAQYDNPELTVWEGAMPESNGKSNFTAILMRKGSKLWDEDVAITIDRSEYPDRVRYEADRMRYLIGEIDKEPCIIDYDSELHSGYVKPPAPPAAVKLDDEARAEFERMVMGMEHRPYGWLGQEWLDRGDDPYNYASEYVQGLWVMYQITVLTRSYLKSLWDDTGLRCLMRPDQVRRISTILGEKIEE</sequence>
<reference evidence="1" key="1">
    <citation type="journal article" date="2024" name="J. Gen. Virol.">
        <title>Novel phages of Pseudomonas syringae unveil numerous potential auxiliary metabolic genes.</title>
        <authorList>
            <person name="Feltin C."/>
            <person name="Garneau J.R."/>
            <person name="Morris C.E."/>
            <person name="Berard A."/>
            <person name="Torres-Barcelo C."/>
        </authorList>
    </citation>
    <scope>NUCLEOTIDE SEQUENCE</scope>
</reference>